<name>A0A3L8SEZ0_CHLGU</name>
<proteinExistence type="predicted"/>
<organism evidence="1 2">
    <name type="scientific">Chloebia gouldiae</name>
    <name type="common">Gouldian finch</name>
    <name type="synonym">Erythrura gouldiae</name>
    <dbReference type="NCBI Taxonomy" id="44316"/>
    <lineage>
        <taxon>Eukaryota</taxon>
        <taxon>Metazoa</taxon>
        <taxon>Chordata</taxon>
        <taxon>Craniata</taxon>
        <taxon>Vertebrata</taxon>
        <taxon>Euteleostomi</taxon>
        <taxon>Archelosauria</taxon>
        <taxon>Archosauria</taxon>
        <taxon>Dinosauria</taxon>
        <taxon>Saurischia</taxon>
        <taxon>Theropoda</taxon>
        <taxon>Coelurosauria</taxon>
        <taxon>Aves</taxon>
        <taxon>Neognathae</taxon>
        <taxon>Neoaves</taxon>
        <taxon>Telluraves</taxon>
        <taxon>Australaves</taxon>
        <taxon>Passeriformes</taxon>
        <taxon>Passeroidea</taxon>
        <taxon>Passeridae</taxon>
        <taxon>Chloebia</taxon>
    </lineage>
</organism>
<gene>
    <name evidence="1" type="ORF">DV515_00008707</name>
</gene>
<accession>A0A3L8SEZ0</accession>
<comment type="caution">
    <text evidence="1">The sequence shown here is derived from an EMBL/GenBank/DDBJ whole genome shotgun (WGS) entry which is preliminary data.</text>
</comment>
<feature type="non-terminal residue" evidence="1">
    <location>
        <position position="283"/>
    </location>
</feature>
<dbReference type="AlphaFoldDB" id="A0A3L8SEZ0"/>
<reference evidence="1 2" key="1">
    <citation type="journal article" date="2018" name="Proc. R. Soc. B">
        <title>A non-coding region near Follistatin controls head colour polymorphism in the Gouldian finch.</title>
        <authorList>
            <person name="Toomey M.B."/>
            <person name="Marques C.I."/>
            <person name="Andrade P."/>
            <person name="Araujo P.M."/>
            <person name="Sabatino S."/>
            <person name="Gazda M.A."/>
            <person name="Afonso S."/>
            <person name="Lopes R.J."/>
            <person name="Corbo J.C."/>
            <person name="Carneiro M."/>
        </authorList>
    </citation>
    <scope>NUCLEOTIDE SEQUENCE [LARGE SCALE GENOMIC DNA]</scope>
    <source>
        <strain evidence="1">Red01</strain>
        <tissue evidence="1">Muscle</tissue>
    </source>
</reference>
<protein>
    <submittedName>
        <fullName evidence="1">Uncharacterized protein</fullName>
    </submittedName>
</protein>
<keyword evidence="2" id="KW-1185">Reference proteome</keyword>
<dbReference type="Proteomes" id="UP000276834">
    <property type="component" value="Unassembled WGS sequence"/>
</dbReference>
<sequence length="283" mass="31079">MAWMHWELQPGVLESQECLDVPLPHCSTSSATVSPAAVGLTVLGCLCQVPGTQGTTGKTTDPLLMLAFILTKVSRRRKRCMSRKLKPILDQSGFLWEFCSEFLAICNSIQGTELQRPHEMRSSLVTASPARIHEGAAVCAETLGVCSPAFTCDMSQPMMSRVEDAERPILILGFAFVFFQVKDAYQELLPTVPSCVSSRALSVGEGTWQLILEAAIHRPVRAHAHTCLQPDQHETSHLLPKKGSGFLKHVLYLLVTHISPHQPPLHPPGVTCRFGQQSLCVTF</sequence>
<evidence type="ECO:0000313" key="1">
    <source>
        <dbReference type="EMBL" id="RLW00691.1"/>
    </source>
</evidence>
<evidence type="ECO:0000313" key="2">
    <source>
        <dbReference type="Proteomes" id="UP000276834"/>
    </source>
</evidence>
<dbReference type="EMBL" id="QUSF01000026">
    <property type="protein sequence ID" value="RLW00691.1"/>
    <property type="molecule type" value="Genomic_DNA"/>
</dbReference>